<accession>A0ABT8CZ05</accession>
<feature type="non-terminal residue" evidence="1">
    <location>
        <position position="1"/>
    </location>
</feature>
<keyword evidence="2" id="KW-1185">Reference proteome</keyword>
<keyword evidence="1" id="KW-0675">Receptor</keyword>
<evidence type="ECO:0000313" key="2">
    <source>
        <dbReference type="Proteomes" id="UP001242368"/>
    </source>
</evidence>
<gene>
    <name evidence="1" type="ORF">QW060_19845</name>
</gene>
<comment type="caution">
    <text evidence="1">The sequence shown here is derived from an EMBL/GenBank/DDBJ whole genome shotgun (WGS) entry which is preliminary data.</text>
</comment>
<protein>
    <submittedName>
        <fullName evidence="1">TonB-dependent receptor</fullName>
    </submittedName>
</protein>
<reference evidence="2" key="1">
    <citation type="journal article" date="2019" name="Int. J. Syst. Evol. Microbiol.">
        <title>The Global Catalogue of Microorganisms (GCM) 10K type strain sequencing project: providing services to taxonomists for standard genome sequencing and annotation.</title>
        <authorList>
            <consortium name="The Broad Institute Genomics Platform"/>
            <consortium name="The Broad Institute Genome Sequencing Center for Infectious Disease"/>
            <person name="Wu L."/>
            <person name="Ma J."/>
        </authorList>
    </citation>
    <scope>NUCLEOTIDE SEQUENCE [LARGE SCALE GENOMIC DNA]</scope>
    <source>
        <strain evidence="2">CECT 7184</strain>
    </source>
</reference>
<organism evidence="1 2">
    <name type="scientific">Paenimyroides ceti</name>
    <dbReference type="NCBI Taxonomy" id="395087"/>
    <lineage>
        <taxon>Bacteria</taxon>
        <taxon>Pseudomonadati</taxon>
        <taxon>Bacteroidota</taxon>
        <taxon>Flavobacteriia</taxon>
        <taxon>Flavobacteriales</taxon>
        <taxon>Flavobacteriaceae</taxon>
        <taxon>Paenimyroides</taxon>
    </lineage>
</organism>
<evidence type="ECO:0000313" key="1">
    <source>
        <dbReference type="EMBL" id="MDN3709276.1"/>
    </source>
</evidence>
<name>A0ABT8CZ05_9FLAO</name>
<dbReference type="EMBL" id="JAUFQU010000027">
    <property type="protein sequence ID" value="MDN3709276.1"/>
    <property type="molecule type" value="Genomic_DNA"/>
</dbReference>
<proteinExistence type="predicted"/>
<dbReference type="Proteomes" id="UP001242368">
    <property type="component" value="Unassembled WGS sequence"/>
</dbReference>
<sequence>YALNDSLRGYEWLPKLQQSAKMTMAYTGDNYRIFFKSEYYNEKINKYSEIVSPGYNPETATYQPFSNDEIITTNRYFNLLNASGNANWFKYDVSLSYQQQTRSVEEYKYLIKKDERTNVLKYDFESRKVLYSKGIFSNFVKSDFFDFQIGYEISEMNGFTSFRKVFLTEKI</sequence>